<dbReference type="PANTHER" id="PTHR39473:SF1">
    <property type="entry name" value="DINB-LIKE DOMAIN-CONTAINING PROTEIN"/>
    <property type="match status" value="1"/>
</dbReference>
<dbReference type="PANTHER" id="PTHR39473">
    <property type="match status" value="1"/>
</dbReference>
<keyword evidence="2" id="KW-1185">Reference proteome</keyword>
<evidence type="ECO:0000313" key="1">
    <source>
        <dbReference type="EnsemblProtists" id="PYU1_T007701"/>
    </source>
</evidence>
<reference evidence="2" key="2">
    <citation type="submission" date="2010-04" db="EMBL/GenBank/DDBJ databases">
        <authorList>
            <person name="Buell R."/>
            <person name="Hamilton J."/>
            <person name="Hostetler J."/>
        </authorList>
    </citation>
    <scope>NUCLEOTIDE SEQUENCE [LARGE SCALE GENOMIC DNA]</scope>
    <source>
        <strain evidence="2">DAOM:BR144</strain>
    </source>
</reference>
<protein>
    <recommendedName>
        <fullName evidence="3">DinB-like domain-containing protein</fullName>
    </recommendedName>
</protein>
<dbReference type="VEuPathDB" id="FungiDB:PYU1_G007685"/>
<organism evidence="1 2">
    <name type="scientific">Globisporangium ultimum (strain ATCC 200006 / CBS 805.95 / DAOM BR144)</name>
    <name type="common">Pythium ultimum</name>
    <dbReference type="NCBI Taxonomy" id="431595"/>
    <lineage>
        <taxon>Eukaryota</taxon>
        <taxon>Sar</taxon>
        <taxon>Stramenopiles</taxon>
        <taxon>Oomycota</taxon>
        <taxon>Peronosporomycetes</taxon>
        <taxon>Pythiales</taxon>
        <taxon>Pythiaceae</taxon>
        <taxon>Globisporangium</taxon>
    </lineage>
</organism>
<dbReference type="EMBL" id="GL376585">
    <property type="status" value="NOT_ANNOTATED_CDS"/>
    <property type="molecule type" value="Genomic_DNA"/>
</dbReference>
<sequence>MRAAIARRAIAAAPRVRHASAQHATKPLTPGALGVRACVLAILEQHKTLLRGLDDAVYTFPSPLLQASIGQHTRHSLDHLRKPLEVTCDGKASQQQLNDDDGRCAIRYDLRERHTVIESDRHAAIEQIEGLQHRVQAIDAPLLDQRLNAVFMLSADGQEFAFDSTLSRELAFAVHHCIHHNALTKVLLRHHFPTVKVPENFGMAPSTANFNILHPDAAAEQSAMQQ</sequence>
<reference evidence="1" key="3">
    <citation type="submission" date="2015-02" db="UniProtKB">
        <authorList>
            <consortium name="EnsemblProtists"/>
        </authorList>
    </citation>
    <scope>IDENTIFICATION</scope>
    <source>
        <strain evidence="1">DAOM BR144</strain>
    </source>
</reference>
<dbReference type="STRING" id="431595.K3WRV7"/>
<dbReference type="EnsemblProtists" id="PYU1_T007701">
    <property type="protein sequence ID" value="PYU1_T007701"/>
    <property type="gene ID" value="PYU1_G007685"/>
</dbReference>
<dbReference type="HOGENOM" id="CLU_083400_0_0_1"/>
<dbReference type="eggNOG" id="ENOG502S326">
    <property type="taxonomic scope" value="Eukaryota"/>
</dbReference>
<dbReference type="OMA" id="FARELWF"/>
<dbReference type="AlphaFoldDB" id="K3WRV7"/>
<name>K3WRV7_GLOUD</name>
<dbReference type="Proteomes" id="UP000019132">
    <property type="component" value="Unassembled WGS sequence"/>
</dbReference>
<dbReference type="InParanoid" id="K3WRV7"/>
<evidence type="ECO:0008006" key="3">
    <source>
        <dbReference type="Google" id="ProtNLM"/>
    </source>
</evidence>
<evidence type="ECO:0000313" key="2">
    <source>
        <dbReference type="Proteomes" id="UP000019132"/>
    </source>
</evidence>
<reference evidence="2" key="1">
    <citation type="journal article" date="2010" name="Genome Biol.">
        <title>Genome sequence of the necrotrophic plant pathogen Pythium ultimum reveals original pathogenicity mechanisms and effector repertoire.</title>
        <authorList>
            <person name="Levesque C.A."/>
            <person name="Brouwer H."/>
            <person name="Cano L."/>
            <person name="Hamilton J.P."/>
            <person name="Holt C."/>
            <person name="Huitema E."/>
            <person name="Raffaele S."/>
            <person name="Robideau G.P."/>
            <person name="Thines M."/>
            <person name="Win J."/>
            <person name="Zerillo M.M."/>
            <person name="Beakes G.W."/>
            <person name="Boore J.L."/>
            <person name="Busam D."/>
            <person name="Dumas B."/>
            <person name="Ferriera S."/>
            <person name="Fuerstenberg S.I."/>
            <person name="Gachon C.M."/>
            <person name="Gaulin E."/>
            <person name="Govers F."/>
            <person name="Grenville-Briggs L."/>
            <person name="Horner N."/>
            <person name="Hostetler J."/>
            <person name="Jiang R.H."/>
            <person name="Johnson J."/>
            <person name="Krajaejun T."/>
            <person name="Lin H."/>
            <person name="Meijer H.J."/>
            <person name="Moore B."/>
            <person name="Morris P."/>
            <person name="Phuntmart V."/>
            <person name="Puiu D."/>
            <person name="Shetty J."/>
            <person name="Stajich J.E."/>
            <person name="Tripathy S."/>
            <person name="Wawra S."/>
            <person name="van West P."/>
            <person name="Whitty B.R."/>
            <person name="Coutinho P.M."/>
            <person name="Henrissat B."/>
            <person name="Martin F."/>
            <person name="Thomas P.D."/>
            <person name="Tyler B.M."/>
            <person name="De Vries R.P."/>
            <person name="Kamoun S."/>
            <person name="Yandell M."/>
            <person name="Tisserat N."/>
            <person name="Buell C.R."/>
        </authorList>
    </citation>
    <scope>NUCLEOTIDE SEQUENCE</scope>
    <source>
        <strain evidence="2">DAOM:BR144</strain>
    </source>
</reference>
<accession>K3WRV7</accession>
<proteinExistence type="predicted"/>